<dbReference type="AlphaFoldDB" id="A0A0E2LT98"/>
<feature type="domain" description="Thioredoxin" evidence="6">
    <location>
        <begin position="226"/>
        <end position="367"/>
    </location>
</feature>
<dbReference type="Gene3D" id="3.40.30.10">
    <property type="entry name" value="Glutaredoxin"/>
    <property type="match status" value="1"/>
</dbReference>
<dbReference type="PANTHER" id="PTHR42852:SF6">
    <property type="entry name" value="THIOL:DISULFIDE INTERCHANGE PROTEIN DSBE"/>
    <property type="match status" value="1"/>
</dbReference>
<dbReference type="GO" id="GO:0016491">
    <property type="term" value="F:oxidoreductase activity"/>
    <property type="evidence" value="ECO:0007669"/>
    <property type="project" value="InterPro"/>
</dbReference>
<evidence type="ECO:0000256" key="5">
    <source>
        <dbReference type="SAM" id="SignalP"/>
    </source>
</evidence>
<dbReference type="Pfam" id="PF00578">
    <property type="entry name" value="AhpC-TSA"/>
    <property type="match status" value="1"/>
</dbReference>
<reference evidence="7 8" key="1">
    <citation type="submission" date="2013-06" db="EMBL/GenBank/DDBJ databases">
        <authorList>
            <person name="Weinstock G."/>
            <person name="Sodergren E."/>
            <person name="Lobos E.A."/>
            <person name="Fulton L."/>
            <person name="Fulton R."/>
            <person name="Courtney L."/>
            <person name="Fronick C."/>
            <person name="O'Laughlin M."/>
            <person name="Godfrey J."/>
            <person name="Wilson R.M."/>
            <person name="Miner T."/>
            <person name="Farmer C."/>
            <person name="Delehaunty K."/>
            <person name="Cordes M."/>
            <person name="Minx P."/>
            <person name="Tomlinson C."/>
            <person name="Chen J."/>
            <person name="Wollam A."/>
            <person name="Pepin K.H."/>
            <person name="Bhonagiri V."/>
            <person name="Zhang X."/>
            <person name="Warren W."/>
            <person name="Mitreva M."/>
            <person name="Mardis E.R."/>
            <person name="Wilson R.K."/>
        </authorList>
    </citation>
    <scope>NUCLEOTIDE SEQUENCE [LARGE SCALE GENOMIC DNA]</scope>
    <source>
        <strain evidence="7 8">F0570</strain>
    </source>
</reference>
<evidence type="ECO:0000256" key="4">
    <source>
        <dbReference type="ARBA" id="ARBA00023284"/>
    </source>
</evidence>
<name>A0A0E2LT98_PORGN</name>
<keyword evidence="2" id="KW-0201">Cytochrome c-type biogenesis</keyword>
<dbReference type="InterPro" id="IPR013766">
    <property type="entry name" value="Thioredoxin_domain"/>
</dbReference>
<dbReference type="InterPro" id="IPR050553">
    <property type="entry name" value="Thioredoxin_ResA/DsbE_sf"/>
</dbReference>
<dbReference type="Proteomes" id="UP000016630">
    <property type="component" value="Unassembled WGS sequence"/>
</dbReference>
<keyword evidence="3" id="KW-1015">Disulfide bond</keyword>
<organism evidence="7 8">
    <name type="scientific">Porphyromonas gingivalis F0570</name>
    <dbReference type="NCBI Taxonomy" id="1227271"/>
    <lineage>
        <taxon>Bacteria</taxon>
        <taxon>Pseudomonadati</taxon>
        <taxon>Bacteroidota</taxon>
        <taxon>Bacteroidia</taxon>
        <taxon>Bacteroidales</taxon>
        <taxon>Porphyromonadaceae</taxon>
        <taxon>Porphyromonas</taxon>
    </lineage>
</organism>
<gene>
    <name evidence="7" type="ORF">HMPREF1555_00403</name>
</gene>
<dbReference type="GO" id="GO:0030313">
    <property type="term" value="C:cell envelope"/>
    <property type="evidence" value="ECO:0007669"/>
    <property type="project" value="UniProtKB-SubCell"/>
</dbReference>
<protein>
    <submittedName>
        <fullName evidence="7">Antioxidant, AhpC/TSA family</fullName>
    </submittedName>
</protein>
<sequence length="367" mass="40431">MKKLLFAAAVLLAGLTSCQQKGYTITGTVDSTLNLDGNMVYIQLSQGNNLDSTTIRNGAFTFTGEHIDTAKLAYIVTASPEHNVVPIIFILEDGKISAKIGEYAAKGTPLNEENFKYSAKINELENSFKLKMEEIQADTARAAEETQAMLEKEYTAMLREKSKITTELYQSHTNDALGARLLQNILYGEGSDSDAIAEARKKAGPIVLAHPNIVHLLAMIDNLADTQPGKMAKNFAGTDAEGNEVELFKYVGQGNYAVVDFWASWCGPCRREIPYIAEANAKFAEKGLQVVGIVVWDKMEDHLKAKEALNVVWPQIFDAKNVATDMYGIQGIPQVILFGPDGTIIERDLRGEKLIEKLSEIYNSNKK</sequence>
<dbReference type="GO" id="GO:0016209">
    <property type="term" value="F:antioxidant activity"/>
    <property type="evidence" value="ECO:0007669"/>
    <property type="project" value="InterPro"/>
</dbReference>
<evidence type="ECO:0000313" key="8">
    <source>
        <dbReference type="Proteomes" id="UP000016630"/>
    </source>
</evidence>
<dbReference type="CDD" id="cd02966">
    <property type="entry name" value="TlpA_like_family"/>
    <property type="match status" value="1"/>
</dbReference>
<dbReference type="InterPro" id="IPR000866">
    <property type="entry name" value="AhpC/TSA"/>
</dbReference>
<evidence type="ECO:0000256" key="1">
    <source>
        <dbReference type="ARBA" id="ARBA00004196"/>
    </source>
</evidence>
<comment type="caution">
    <text evidence="7">The sequence shown here is derived from an EMBL/GenBank/DDBJ whole genome shotgun (WGS) entry which is preliminary data.</text>
</comment>
<feature type="signal peptide" evidence="5">
    <location>
        <begin position="1"/>
        <end position="22"/>
    </location>
</feature>
<dbReference type="RefSeq" id="WP_021665107.1">
    <property type="nucleotide sequence ID" value="NZ_KI259120.1"/>
</dbReference>
<keyword evidence="4" id="KW-0676">Redox-active center</keyword>
<dbReference type="InterPro" id="IPR036249">
    <property type="entry name" value="Thioredoxin-like_sf"/>
</dbReference>
<dbReference type="PATRIC" id="fig|1227271.3.peg.365"/>
<accession>A0A0E2LT98</accession>
<dbReference type="PANTHER" id="PTHR42852">
    <property type="entry name" value="THIOL:DISULFIDE INTERCHANGE PROTEIN DSBE"/>
    <property type="match status" value="1"/>
</dbReference>
<dbReference type="PROSITE" id="PS51257">
    <property type="entry name" value="PROKAR_LIPOPROTEIN"/>
    <property type="match status" value="1"/>
</dbReference>
<dbReference type="InterPro" id="IPR017937">
    <property type="entry name" value="Thioredoxin_CS"/>
</dbReference>
<dbReference type="PROSITE" id="PS00194">
    <property type="entry name" value="THIOREDOXIN_1"/>
    <property type="match status" value="1"/>
</dbReference>
<dbReference type="GO" id="GO:0017004">
    <property type="term" value="P:cytochrome complex assembly"/>
    <property type="evidence" value="ECO:0007669"/>
    <property type="project" value="UniProtKB-KW"/>
</dbReference>
<proteinExistence type="predicted"/>
<dbReference type="PROSITE" id="PS51352">
    <property type="entry name" value="THIOREDOXIN_2"/>
    <property type="match status" value="1"/>
</dbReference>
<dbReference type="InterPro" id="IPR025380">
    <property type="entry name" value="DUF4369"/>
</dbReference>
<dbReference type="SUPFAM" id="SSF52833">
    <property type="entry name" value="Thioredoxin-like"/>
    <property type="match status" value="1"/>
</dbReference>
<feature type="chain" id="PRO_5002398915" evidence="5">
    <location>
        <begin position="23"/>
        <end position="367"/>
    </location>
</feature>
<comment type="subcellular location">
    <subcellularLocation>
        <location evidence="1">Cell envelope</location>
    </subcellularLocation>
</comment>
<evidence type="ECO:0000256" key="2">
    <source>
        <dbReference type="ARBA" id="ARBA00022748"/>
    </source>
</evidence>
<evidence type="ECO:0000259" key="6">
    <source>
        <dbReference type="PROSITE" id="PS51352"/>
    </source>
</evidence>
<dbReference type="EMBL" id="AWUW01000022">
    <property type="protein sequence ID" value="ERJ68473.1"/>
    <property type="molecule type" value="Genomic_DNA"/>
</dbReference>
<dbReference type="Pfam" id="PF14289">
    <property type="entry name" value="DUF4369"/>
    <property type="match status" value="1"/>
</dbReference>
<dbReference type="HOGENOM" id="CLU_042529_1_0_10"/>
<evidence type="ECO:0000256" key="3">
    <source>
        <dbReference type="ARBA" id="ARBA00023157"/>
    </source>
</evidence>
<keyword evidence="5" id="KW-0732">Signal</keyword>
<evidence type="ECO:0000313" key="7">
    <source>
        <dbReference type="EMBL" id="ERJ68473.1"/>
    </source>
</evidence>